<dbReference type="RefSeq" id="YP_008125517.1">
    <property type="nucleotide sequence ID" value="NC_021529.2"/>
</dbReference>
<evidence type="ECO:0000313" key="2">
    <source>
        <dbReference type="Proteomes" id="UP000201461"/>
    </source>
</evidence>
<dbReference type="KEGG" id="vg:15926850"/>
<proteinExistence type="predicted"/>
<dbReference type="EMBL" id="HQ317393">
    <property type="protein sequence ID" value="AGN30368.1"/>
    <property type="molecule type" value="Genomic_DNA"/>
</dbReference>
<accession>R9TGZ1</accession>
<dbReference type="GeneID" id="15926850"/>
<organism evidence="1 2">
    <name type="scientific">Vibrio phage nt-1</name>
    <dbReference type="NCBI Taxonomy" id="115992"/>
    <lineage>
        <taxon>Viruses</taxon>
        <taxon>Duplodnaviria</taxon>
        <taxon>Heunggongvirae</taxon>
        <taxon>Uroviricota</taxon>
        <taxon>Caudoviricetes</taxon>
        <taxon>Pantevenvirales</taxon>
        <taxon>Straboviridae</taxon>
        <taxon>Mylasvirus</taxon>
        <taxon>Mylasvirus persius</taxon>
    </lineage>
</organism>
<dbReference type="Proteomes" id="UP000201461">
    <property type="component" value="Segment"/>
</dbReference>
<name>R9TGZ1_9CAUD</name>
<evidence type="ECO:0000313" key="1">
    <source>
        <dbReference type="EMBL" id="AGN30368.1"/>
    </source>
</evidence>
<protein>
    <submittedName>
        <fullName evidence="1">Uncharacterized protein</fullName>
    </submittedName>
</protein>
<keyword evidence="2" id="KW-1185">Reference proteome</keyword>
<reference evidence="1 2" key="1">
    <citation type="journal article" date="2014" name="Genome Biol. Evol.">
        <title>Composite Conserved Promoter-Terminator Motifs (PeSLs) that Mediate Modular Shuffling in the Diverse T4-Like Myoviruses.</title>
        <authorList>
            <person name="Comeau A.M."/>
            <person name="Arbiol C."/>
            <person name="Krisch H.M."/>
        </authorList>
    </citation>
    <scope>NUCLEOTIDE SEQUENCE [LARGE SCALE GENOMIC DNA]</scope>
</reference>
<gene>
    <name evidence="1" type="ORF">VPFG_00371</name>
</gene>
<sequence length="96" mass="11101">MKTFDEFVTEMRDSRWDKLMPQNPTTVNDVNFAKKLEKMMSGSVRKDAHVKHGQFEVAVRGGKVRVRTKEHTGKEYIAFDSTAEFLAAFERGEFNI</sequence>